<keyword evidence="1" id="KW-0808">Transferase</keyword>
<name>A0AA94EDF6_9GAMM</name>
<comment type="caution">
    <text evidence="8">The sequence shown here is derived from an EMBL/GenBank/DDBJ whole genome shotgun (WGS) entry which is preliminary data.</text>
</comment>
<evidence type="ECO:0000256" key="2">
    <source>
        <dbReference type="ARBA" id="ARBA00022741"/>
    </source>
</evidence>
<evidence type="ECO:0000256" key="6">
    <source>
        <dbReference type="SAM" id="Phobius"/>
    </source>
</evidence>
<organism evidence="8 9">
    <name type="scientific">Idiomarina aquatica</name>
    <dbReference type="NCBI Taxonomy" id="1327752"/>
    <lineage>
        <taxon>Bacteria</taxon>
        <taxon>Pseudomonadati</taxon>
        <taxon>Pseudomonadota</taxon>
        <taxon>Gammaproteobacteria</taxon>
        <taxon>Alteromonadales</taxon>
        <taxon>Idiomarinaceae</taxon>
        <taxon>Idiomarina</taxon>
    </lineage>
</organism>
<proteinExistence type="predicted"/>
<keyword evidence="6" id="KW-0472">Membrane</keyword>
<keyword evidence="3" id="KW-0418">Kinase</keyword>
<feature type="domain" description="Protein kinase" evidence="7">
    <location>
        <begin position="35"/>
        <end position="292"/>
    </location>
</feature>
<dbReference type="Gene3D" id="1.10.510.10">
    <property type="entry name" value="Transferase(Phosphotransferase) domain 1"/>
    <property type="match status" value="1"/>
</dbReference>
<evidence type="ECO:0000256" key="3">
    <source>
        <dbReference type="ARBA" id="ARBA00022777"/>
    </source>
</evidence>
<feature type="transmembrane region" description="Helical" evidence="6">
    <location>
        <begin position="291"/>
        <end position="312"/>
    </location>
</feature>
<dbReference type="InterPro" id="IPR011009">
    <property type="entry name" value="Kinase-like_dom_sf"/>
</dbReference>
<dbReference type="PANTHER" id="PTHR43289">
    <property type="entry name" value="MITOGEN-ACTIVATED PROTEIN KINASE KINASE KINASE 20-RELATED"/>
    <property type="match status" value="1"/>
</dbReference>
<sequence length="490" mass="54977">MNDLKITQKGATLAPEDPINTTEEARFPYRIADRYHCKGYLGGGGSGLVFKAWDDMLQRMVAIKFIRNPSLIARQRLVAEARALAKVNHPSICSIYDIGEPVDEHSSLFMVMELIEGPRLTELAGQLSTASAIKIIHKLAEGLSELHAAGLVHNDINPGNVIIKQQDGDEPFPTLIDMSIAGRHSHPIRARGFGVTPLFAAPEQSNGDVINPRQRERVDIYSLGALLFFLITGQAPNKHPEKLLREHNDRCPASLRRIILHCIARDPGKRFHSATQLVEALGPLRYPKRPWLPIAAVVAGSCLAVAAAVTVVHNIDFTMTRGNTENIKLREELMSQATAYALYAEQLQIDNKHNEARKQAQKSVQYYRRAIAVSEEANIRPIMQLIDFLLSYQRLFSTSELSALLLDTLAQLEERKEISSDDHLLSFTRARIYFNLAKLHKDQEHLTDRWAQRALSEVKRAVKKQPALERYTQLQCRVEKHLGQSSTGTC</sequence>
<dbReference type="PROSITE" id="PS00107">
    <property type="entry name" value="PROTEIN_KINASE_ATP"/>
    <property type="match status" value="1"/>
</dbReference>
<feature type="binding site" evidence="5">
    <location>
        <position position="64"/>
    </location>
    <ligand>
        <name>ATP</name>
        <dbReference type="ChEBI" id="CHEBI:30616"/>
    </ligand>
</feature>
<evidence type="ECO:0000313" key="9">
    <source>
        <dbReference type="Proteomes" id="UP000286680"/>
    </source>
</evidence>
<keyword evidence="6" id="KW-1133">Transmembrane helix</keyword>
<dbReference type="Proteomes" id="UP000286680">
    <property type="component" value="Unassembled WGS sequence"/>
</dbReference>
<evidence type="ECO:0000256" key="5">
    <source>
        <dbReference type="PROSITE-ProRule" id="PRU10141"/>
    </source>
</evidence>
<dbReference type="InterPro" id="IPR000719">
    <property type="entry name" value="Prot_kinase_dom"/>
</dbReference>
<gene>
    <name evidence="8" type="ORF">CWE23_09940</name>
</gene>
<dbReference type="AlphaFoldDB" id="A0AA94EDF6"/>
<evidence type="ECO:0000313" key="8">
    <source>
        <dbReference type="EMBL" id="RUO42415.1"/>
    </source>
</evidence>
<dbReference type="EMBL" id="PIPS01000003">
    <property type="protein sequence ID" value="RUO42415.1"/>
    <property type="molecule type" value="Genomic_DNA"/>
</dbReference>
<dbReference type="SUPFAM" id="SSF56112">
    <property type="entry name" value="Protein kinase-like (PK-like)"/>
    <property type="match status" value="1"/>
</dbReference>
<evidence type="ECO:0000256" key="4">
    <source>
        <dbReference type="ARBA" id="ARBA00022840"/>
    </source>
</evidence>
<dbReference type="PANTHER" id="PTHR43289:SF30">
    <property type="entry name" value="NON-SPECIFIC SERINE_THREONINE PROTEIN KINASE"/>
    <property type="match status" value="1"/>
</dbReference>
<accession>A0AA94EDF6</accession>
<keyword evidence="2 5" id="KW-0547">Nucleotide-binding</keyword>
<dbReference type="Gene3D" id="3.30.200.20">
    <property type="entry name" value="Phosphorylase Kinase, domain 1"/>
    <property type="match status" value="1"/>
</dbReference>
<protein>
    <recommendedName>
        <fullName evidence="7">Protein kinase domain-containing protein</fullName>
    </recommendedName>
</protein>
<dbReference type="InterPro" id="IPR017441">
    <property type="entry name" value="Protein_kinase_ATP_BS"/>
</dbReference>
<dbReference type="GO" id="GO:0005524">
    <property type="term" value="F:ATP binding"/>
    <property type="evidence" value="ECO:0007669"/>
    <property type="project" value="UniProtKB-UniRule"/>
</dbReference>
<dbReference type="GO" id="GO:0004674">
    <property type="term" value="F:protein serine/threonine kinase activity"/>
    <property type="evidence" value="ECO:0007669"/>
    <property type="project" value="TreeGrafter"/>
</dbReference>
<dbReference type="PROSITE" id="PS50011">
    <property type="entry name" value="PROTEIN_KINASE_DOM"/>
    <property type="match status" value="1"/>
</dbReference>
<keyword evidence="4 5" id="KW-0067">ATP-binding</keyword>
<evidence type="ECO:0000259" key="7">
    <source>
        <dbReference type="PROSITE" id="PS50011"/>
    </source>
</evidence>
<reference evidence="9" key="1">
    <citation type="journal article" date="2018" name="Front. Microbiol.">
        <title>Genome-Based Analysis Reveals the Taxonomy and Diversity of the Family Idiomarinaceae.</title>
        <authorList>
            <person name="Liu Y."/>
            <person name="Lai Q."/>
            <person name="Shao Z."/>
        </authorList>
    </citation>
    <scope>NUCLEOTIDE SEQUENCE [LARGE SCALE GENOMIC DNA]</scope>
    <source>
        <strain evidence="9">SN-14</strain>
    </source>
</reference>
<keyword evidence="6" id="KW-0812">Transmembrane</keyword>
<dbReference type="Pfam" id="PF00069">
    <property type="entry name" value="Pkinase"/>
    <property type="match status" value="1"/>
</dbReference>
<keyword evidence="9" id="KW-1185">Reference proteome</keyword>
<dbReference type="CDD" id="cd14014">
    <property type="entry name" value="STKc_PknB_like"/>
    <property type="match status" value="1"/>
</dbReference>
<evidence type="ECO:0000256" key="1">
    <source>
        <dbReference type="ARBA" id="ARBA00022679"/>
    </source>
</evidence>